<dbReference type="EMBL" id="BARS01051904">
    <property type="protein sequence ID" value="GAG49767.1"/>
    <property type="molecule type" value="Genomic_DNA"/>
</dbReference>
<sequence length="47" mass="5416">MPFDLRPTGNVTGIEIYRSDVIVKREGYAPPVKDRIRAPIREFSRKA</sequence>
<dbReference type="AlphaFoldDB" id="X0YSJ1"/>
<name>X0YSJ1_9ZZZZ</name>
<feature type="non-terminal residue" evidence="1">
    <location>
        <position position="47"/>
    </location>
</feature>
<accession>X0YSJ1</accession>
<reference evidence="1" key="1">
    <citation type="journal article" date="2014" name="Front. Microbiol.">
        <title>High frequency of phylogenetically diverse reductive dehalogenase-homologous genes in deep subseafloor sedimentary metagenomes.</title>
        <authorList>
            <person name="Kawai M."/>
            <person name="Futagami T."/>
            <person name="Toyoda A."/>
            <person name="Takaki Y."/>
            <person name="Nishi S."/>
            <person name="Hori S."/>
            <person name="Arai W."/>
            <person name="Tsubouchi T."/>
            <person name="Morono Y."/>
            <person name="Uchiyama I."/>
            <person name="Ito T."/>
            <person name="Fujiyama A."/>
            <person name="Inagaki F."/>
            <person name="Takami H."/>
        </authorList>
    </citation>
    <scope>NUCLEOTIDE SEQUENCE</scope>
    <source>
        <strain evidence="1">Expedition CK06-06</strain>
    </source>
</reference>
<organism evidence="1">
    <name type="scientific">marine sediment metagenome</name>
    <dbReference type="NCBI Taxonomy" id="412755"/>
    <lineage>
        <taxon>unclassified sequences</taxon>
        <taxon>metagenomes</taxon>
        <taxon>ecological metagenomes</taxon>
    </lineage>
</organism>
<protein>
    <submittedName>
        <fullName evidence="1">Uncharacterized protein</fullName>
    </submittedName>
</protein>
<evidence type="ECO:0000313" key="1">
    <source>
        <dbReference type="EMBL" id="GAG49767.1"/>
    </source>
</evidence>
<gene>
    <name evidence="1" type="ORF">S01H1_77245</name>
</gene>
<comment type="caution">
    <text evidence="1">The sequence shown here is derived from an EMBL/GenBank/DDBJ whole genome shotgun (WGS) entry which is preliminary data.</text>
</comment>
<proteinExistence type="predicted"/>